<accession>A0A0F9TAT1</accession>
<sequence>MRDWNTPPPSGAFPAPAEGLPPCVNVAVFDGRLATWHKPCKTGNFHNVIVGPFLEYSESPDHPGFRTLIGTYPLVIDLKTDDPAEAQAAFEHGAEYVRTGRLE</sequence>
<evidence type="ECO:0000313" key="1">
    <source>
        <dbReference type="EMBL" id="KKN46066.1"/>
    </source>
</evidence>
<name>A0A0F9TAT1_9ZZZZ</name>
<organism evidence="1">
    <name type="scientific">marine sediment metagenome</name>
    <dbReference type="NCBI Taxonomy" id="412755"/>
    <lineage>
        <taxon>unclassified sequences</taxon>
        <taxon>metagenomes</taxon>
        <taxon>ecological metagenomes</taxon>
    </lineage>
</organism>
<dbReference type="AlphaFoldDB" id="A0A0F9TAT1"/>
<comment type="caution">
    <text evidence="1">The sequence shown here is derived from an EMBL/GenBank/DDBJ whole genome shotgun (WGS) entry which is preliminary data.</text>
</comment>
<dbReference type="EMBL" id="LAZR01001352">
    <property type="protein sequence ID" value="KKN46066.1"/>
    <property type="molecule type" value="Genomic_DNA"/>
</dbReference>
<protein>
    <submittedName>
        <fullName evidence="1">Uncharacterized protein</fullName>
    </submittedName>
</protein>
<reference evidence="1" key="1">
    <citation type="journal article" date="2015" name="Nature">
        <title>Complex archaea that bridge the gap between prokaryotes and eukaryotes.</title>
        <authorList>
            <person name="Spang A."/>
            <person name="Saw J.H."/>
            <person name="Jorgensen S.L."/>
            <person name="Zaremba-Niedzwiedzka K."/>
            <person name="Martijn J."/>
            <person name="Lind A.E."/>
            <person name="van Eijk R."/>
            <person name="Schleper C."/>
            <person name="Guy L."/>
            <person name="Ettema T.J."/>
        </authorList>
    </citation>
    <scope>NUCLEOTIDE SEQUENCE</scope>
</reference>
<gene>
    <name evidence="1" type="ORF">LCGC14_0676850</name>
</gene>
<proteinExistence type="predicted"/>